<dbReference type="GO" id="GO:0005789">
    <property type="term" value="C:endoplasmic reticulum membrane"/>
    <property type="evidence" value="ECO:0007669"/>
    <property type="project" value="UniProtKB-SubCell"/>
</dbReference>
<evidence type="ECO:0000256" key="2">
    <source>
        <dbReference type="ARBA" id="ARBA00004163"/>
    </source>
</evidence>
<keyword evidence="8" id="KW-0931">ER-Golgi transport</keyword>
<evidence type="ECO:0000256" key="7">
    <source>
        <dbReference type="ARBA" id="ARBA00022824"/>
    </source>
</evidence>
<evidence type="ECO:0000256" key="12">
    <source>
        <dbReference type="ARBA" id="ARBA00023136"/>
    </source>
</evidence>
<dbReference type="InterPro" id="IPR019529">
    <property type="entry name" value="Syntaxin-18_N"/>
</dbReference>
<accession>A0A8K9VBV0</accession>
<organism evidence="17 18">
    <name type="scientific">Oncorhynchus mykiss</name>
    <name type="common">Rainbow trout</name>
    <name type="synonym">Salmo gairdneri</name>
    <dbReference type="NCBI Taxonomy" id="8022"/>
    <lineage>
        <taxon>Eukaryota</taxon>
        <taxon>Metazoa</taxon>
        <taxon>Chordata</taxon>
        <taxon>Craniata</taxon>
        <taxon>Vertebrata</taxon>
        <taxon>Euteleostomi</taxon>
        <taxon>Actinopterygii</taxon>
        <taxon>Neopterygii</taxon>
        <taxon>Teleostei</taxon>
        <taxon>Protacanthopterygii</taxon>
        <taxon>Salmoniformes</taxon>
        <taxon>Salmonidae</taxon>
        <taxon>Salmoninae</taxon>
        <taxon>Oncorhynchus</taxon>
    </lineage>
</organism>
<evidence type="ECO:0000256" key="9">
    <source>
        <dbReference type="ARBA" id="ARBA00022927"/>
    </source>
</evidence>
<evidence type="ECO:0000256" key="14">
    <source>
        <dbReference type="SAM" id="MobiDB-lite"/>
    </source>
</evidence>
<evidence type="ECO:0000256" key="11">
    <source>
        <dbReference type="ARBA" id="ARBA00023054"/>
    </source>
</evidence>
<protein>
    <recommendedName>
        <fullName evidence="4">Syntaxin-18</fullName>
    </recommendedName>
</protein>
<sequence>MAVDITLLFKASVKTVKTRNKAMGVVFDLPKDEIFKKSRPNNGFSLKAKEVISNITKLKDFLLQHRKDYVNAGSLISSDLTRMTDNERDQIDQDAQIFMRTCSEAIKQLRSEGCVCVCVCVLLKYTILITLFFSFFVALPAEKRVISTQIKEHRGAVLDLIEMYLKGVCKLYSEQRAIRVKRVVDKKRLSRLEPEHHHSRTVVEKSPQVEQHSEEKTSKEESSSGERSVMEVPENTVSLWEEGQGRVDDELSPEEMQMFEQENQRLVSEMSNLVDEVRQIEGKVVEISRLQEIFAEKVLMQETEIDSIHQLVVGATENVKEGNEDIREAIQNNAGFRVWILFFLVMCSFSLLFLDWYDS</sequence>
<comment type="function">
    <text evidence="1">Syntaxin that may be involved in targeting and fusion of Golgi-derived retrograde transport vesicles with the ER.</text>
</comment>
<keyword evidence="18" id="KW-1185">Reference proteome</keyword>
<evidence type="ECO:0000313" key="18">
    <source>
        <dbReference type="Proteomes" id="UP000694395"/>
    </source>
</evidence>
<name>A0A8K9VBV0_ONCMY</name>
<evidence type="ECO:0000256" key="5">
    <source>
        <dbReference type="ARBA" id="ARBA00022448"/>
    </source>
</evidence>
<keyword evidence="6 15" id="KW-0812">Transmembrane</keyword>
<keyword evidence="12 15" id="KW-0472">Membrane</keyword>
<evidence type="ECO:0000256" key="10">
    <source>
        <dbReference type="ARBA" id="ARBA00022989"/>
    </source>
</evidence>
<dbReference type="Gene3D" id="1.20.5.110">
    <property type="match status" value="1"/>
</dbReference>
<dbReference type="AlphaFoldDB" id="A0A8K9VBV0"/>
<keyword evidence="11 13" id="KW-0175">Coiled coil</keyword>
<feature type="transmembrane region" description="Helical" evidence="15">
    <location>
        <begin position="336"/>
        <end position="357"/>
    </location>
</feature>
<feature type="compositionally biased region" description="Basic and acidic residues" evidence="14">
    <location>
        <begin position="211"/>
        <end position="224"/>
    </location>
</feature>
<dbReference type="GO" id="GO:0006890">
    <property type="term" value="P:retrograde vesicle-mediated transport, Golgi to endoplasmic reticulum"/>
    <property type="evidence" value="ECO:0007669"/>
    <property type="project" value="TreeGrafter"/>
</dbReference>
<evidence type="ECO:0000256" key="13">
    <source>
        <dbReference type="SAM" id="Coils"/>
    </source>
</evidence>
<dbReference type="Pfam" id="PF10496">
    <property type="entry name" value="Syntaxin-18_N"/>
    <property type="match status" value="1"/>
</dbReference>
<evidence type="ECO:0000259" key="16">
    <source>
        <dbReference type="Pfam" id="PF10496"/>
    </source>
</evidence>
<feature type="domain" description="SNARE-complex protein Syntaxin-18 N-terminal" evidence="16">
    <location>
        <begin position="4"/>
        <end position="91"/>
    </location>
</feature>
<dbReference type="Proteomes" id="UP000694395">
    <property type="component" value="Chromosome 7"/>
</dbReference>
<evidence type="ECO:0000313" key="17">
    <source>
        <dbReference type="Ensembl" id="ENSOMYP00000122506.1"/>
    </source>
</evidence>
<dbReference type="GO" id="GO:0031201">
    <property type="term" value="C:SNARE complex"/>
    <property type="evidence" value="ECO:0007669"/>
    <property type="project" value="TreeGrafter"/>
</dbReference>
<dbReference type="PANTHER" id="PTHR15959">
    <property type="entry name" value="SYNTAXIN-18"/>
    <property type="match status" value="1"/>
</dbReference>
<dbReference type="Ensembl" id="ENSOMYT00000154814.1">
    <property type="protein sequence ID" value="ENSOMYP00000122506.1"/>
    <property type="gene ID" value="ENSOMYG00000014710.2"/>
</dbReference>
<feature type="region of interest" description="Disordered" evidence="14">
    <location>
        <begin position="194"/>
        <end position="235"/>
    </location>
</feature>
<reference evidence="17" key="3">
    <citation type="submission" date="2025-09" db="UniProtKB">
        <authorList>
            <consortium name="Ensembl"/>
        </authorList>
    </citation>
    <scope>IDENTIFICATION</scope>
</reference>
<dbReference type="PANTHER" id="PTHR15959:SF0">
    <property type="entry name" value="SYNTAXIN-18"/>
    <property type="match status" value="1"/>
</dbReference>
<keyword evidence="10 15" id="KW-1133">Transmembrane helix</keyword>
<evidence type="ECO:0000256" key="15">
    <source>
        <dbReference type="SAM" id="Phobius"/>
    </source>
</evidence>
<feature type="coiled-coil region" evidence="13">
    <location>
        <begin position="256"/>
        <end position="283"/>
    </location>
</feature>
<evidence type="ECO:0000256" key="3">
    <source>
        <dbReference type="ARBA" id="ARBA00009063"/>
    </source>
</evidence>
<evidence type="ECO:0000256" key="6">
    <source>
        <dbReference type="ARBA" id="ARBA00022692"/>
    </source>
</evidence>
<dbReference type="SUPFAM" id="SSF58038">
    <property type="entry name" value="SNARE fusion complex"/>
    <property type="match status" value="1"/>
</dbReference>
<comment type="subcellular location">
    <subcellularLocation>
        <location evidence="2">Endoplasmic reticulum membrane</location>
        <topology evidence="2">Single-pass type IV membrane protein</topology>
    </subcellularLocation>
</comment>
<dbReference type="FunFam" id="1.20.5.110:FF:000015">
    <property type="entry name" value="Syntaxin-18, putative"/>
    <property type="match status" value="1"/>
</dbReference>
<comment type="similarity">
    <text evidence="3">Belongs to the syntaxin family.</text>
</comment>
<dbReference type="InterPro" id="IPR006012">
    <property type="entry name" value="Syntaxin/epimorphin_CS"/>
</dbReference>
<dbReference type="GO" id="GO:0005484">
    <property type="term" value="F:SNAP receptor activity"/>
    <property type="evidence" value="ECO:0007669"/>
    <property type="project" value="InterPro"/>
</dbReference>
<keyword evidence="7" id="KW-0256">Endoplasmic reticulum</keyword>
<reference evidence="17" key="1">
    <citation type="submission" date="2020-07" db="EMBL/GenBank/DDBJ databases">
        <title>A long reads based de novo assembly of the rainbow trout Arlee double haploid line genome.</title>
        <authorList>
            <person name="Gao G."/>
            <person name="Palti Y."/>
        </authorList>
    </citation>
    <scope>NUCLEOTIDE SEQUENCE [LARGE SCALE GENOMIC DNA]</scope>
</reference>
<gene>
    <name evidence="17" type="primary">LOC110528472</name>
</gene>
<evidence type="ECO:0000256" key="1">
    <source>
        <dbReference type="ARBA" id="ARBA00003746"/>
    </source>
</evidence>
<dbReference type="GeneTree" id="ENSGT00390000014853"/>
<evidence type="ECO:0000256" key="4">
    <source>
        <dbReference type="ARBA" id="ARBA00019409"/>
    </source>
</evidence>
<dbReference type="GO" id="GO:0006886">
    <property type="term" value="P:intracellular protein transport"/>
    <property type="evidence" value="ECO:0007669"/>
    <property type="project" value="InterPro"/>
</dbReference>
<reference evidence="17" key="2">
    <citation type="submission" date="2025-08" db="UniProtKB">
        <authorList>
            <consortium name="Ensembl"/>
        </authorList>
    </citation>
    <scope>IDENTIFICATION</scope>
</reference>
<dbReference type="PROSITE" id="PS00914">
    <property type="entry name" value="SYNTAXIN"/>
    <property type="match status" value="1"/>
</dbReference>
<evidence type="ECO:0000256" key="8">
    <source>
        <dbReference type="ARBA" id="ARBA00022892"/>
    </source>
</evidence>
<proteinExistence type="inferred from homology"/>
<keyword evidence="5" id="KW-0813">Transport</keyword>
<dbReference type="CDD" id="cd15850">
    <property type="entry name" value="SNARE_syntaxin18"/>
    <property type="match status" value="1"/>
</dbReference>
<keyword evidence="9" id="KW-0653">Protein transport</keyword>
<feature type="transmembrane region" description="Helical" evidence="15">
    <location>
        <begin position="122"/>
        <end position="141"/>
    </location>
</feature>